<keyword evidence="7" id="KW-0472">Membrane</keyword>
<evidence type="ECO:0000256" key="7">
    <source>
        <dbReference type="SAM" id="Phobius"/>
    </source>
</evidence>
<keyword evidence="7" id="KW-1133">Transmembrane helix</keyword>
<dbReference type="SUPFAM" id="SSF51905">
    <property type="entry name" value="FAD/NAD(P)-binding domain"/>
    <property type="match status" value="1"/>
</dbReference>
<dbReference type="PRINTS" id="PR00419">
    <property type="entry name" value="ADXRDTASE"/>
</dbReference>
<keyword evidence="3" id="KW-0732">Signal</keyword>
<evidence type="ECO:0000256" key="1">
    <source>
        <dbReference type="ARBA" id="ARBA00005855"/>
    </source>
</evidence>
<keyword evidence="2" id="KW-0285">Flavoprotein</keyword>
<dbReference type="Pfam" id="PF13450">
    <property type="entry name" value="NAD_binding_8"/>
    <property type="match status" value="1"/>
</dbReference>
<gene>
    <name evidence="8" type="primary">RETSAT</name>
    <name evidence="8" type="ORF">BLAG_LOCUS3351</name>
</gene>
<keyword evidence="6" id="KW-0520">NAD</keyword>
<feature type="transmembrane region" description="Helical" evidence="7">
    <location>
        <begin position="587"/>
        <end position="612"/>
    </location>
</feature>
<dbReference type="AlphaFoldDB" id="A0A8J9YNM0"/>
<evidence type="ECO:0000256" key="3">
    <source>
        <dbReference type="ARBA" id="ARBA00022729"/>
    </source>
</evidence>
<evidence type="ECO:0000256" key="5">
    <source>
        <dbReference type="ARBA" id="ARBA00022857"/>
    </source>
</evidence>
<keyword evidence="5" id="KW-0521">NADP</keyword>
<dbReference type="Proteomes" id="UP000838412">
    <property type="component" value="Chromosome 10"/>
</dbReference>
<organism evidence="8 9">
    <name type="scientific">Branchiostoma lanceolatum</name>
    <name type="common">Common lancelet</name>
    <name type="synonym">Amphioxus lanceolatum</name>
    <dbReference type="NCBI Taxonomy" id="7740"/>
    <lineage>
        <taxon>Eukaryota</taxon>
        <taxon>Metazoa</taxon>
        <taxon>Chordata</taxon>
        <taxon>Cephalochordata</taxon>
        <taxon>Leptocardii</taxon>
        <taxon>Amphioxiformes</taxon>
        <taxon>Branchiostomatidae</taxon>
        <taxon>Branchiostoma</taxon>
    </lineage>
</organism>
<evidence type="ECO:0000313" key="9">
    <source>
        <dbReference type="Proteomes" id="UP000838412"/>
    </source>
</evidence>
<keyword evidence="9" id="KW-1185">Reference proteome</keyword>
<dbReference type="InterPro" id="IPR052206">
    <property type="entry name" value="Retinol_saturase"/>
</dbReference>
<dbReference type="OrthoDB" id="38045at2759"/>
<protein>
    <submittedName>
        <fullName evidence="8">RETSAT protein</fullName>
    </submittedName>
</protein>
<comment type="similarity">
    <text evidence="1">Belongs to the carotenoid/retinoid oxidoreductase family. CrtISO subfamily.</text>
</comment>
<sequence length="628" mass="69447">MATLATYFTVLAENLSATAFLISVSVLSCSVFLLRKFSRSESRNPFKEDVRRQPEPLVTDKDARNKILKKGAAFSVEKVPSDLDAIVIGSGPGGLTTAAILAKSGKKVLVLENHGKPGGCSHTFGLKGLQFDCGIHYVGQMEDSSTVKVLLDQITEGQLQWASLDDDYDVAVLGQPDQMHWIPIRCGRQQYKEELLQHFPGEEEAVDTFLKKSKEVENSANILGALKILPLWLCKMLVKTGIVHVFNSFFRYMSRSTKEVLDELTDNADLKTVFAHNFGDHGVLPSKSGFALQASLAEHFREGGYYPVGGASEIAFHVIPVIKKAGGAVLCRAPVSQILIDSNGHTMGVRVVDKKVGEVDIHAPVIVSAAGVYNTYHNLLPREVAQKTGLGDVLEAVSQSCSCLSVFVGLRGTKEELGLKAQNIWLFAGNDMEKLHEEYSSLTPEEATEADPPVLFISFPSAKDPSWELRCDSGRSTCTILNFSVPPTWFEQWNDERVKHRADEYQRLKQAIGHHMWEQTCRLFPQLQDKVDFIEVGTPISNNHYINVSRGEIYGLDHCQTRCNAEMALKLRPETPVPGLYLTGQDIFLTGFVGAVYSGVFTAGAVLGRYIIQDLWNLSKKIKDKKIQ</sequence>
<evidence type="ECO:0000313" key="8">
    <source>
        <dbReference type="EMBL" id="CAH1238938.1"/>
    </source>
</evidence>
<evidence type="ECO:0000256" key="2">
    <source>
        <dbReference type="ARBA" id="ARBA00022630"/>
    </source>
</evidence>
<dbReference type="InterPro" id="IPR036188">
    <property type="entry name" value="FAD/NAD-bd_sf"/>
</dbReference>
<evidence type="ECO:0000256" key="6">
    <source>
        <dbReference type="ARBA" id="ARBA00023027"/>
    </source>
</evidence>
<keyword evidence="7" id="KW-0812">Transmembrane</keyword>
<reference evidence="8" key="1">
    <citation type="submission" date="2022-01" db="EMBL/GenBank/DDBJ databases">
        <authorList>
            <person name="Braso-Vives M."/>
        </authorList>
    </citation>
    <scope>NUCLEOTIDE SEQUENCE</scope>
</reference>
<name>A0A8J9YNM0_BRALA</name>
<keyword evidence="4" id="KW-0274">FAD</keyword>
<dbReference type="PANTHER" id="PTHR46091:SF3">
    <property type="entry name" value="AMINE OXIDASE DOMAIN-CONTAINING PROTEIN"/>
    <property type="match status" value="1"/>
</dbReference>
<dbReference type="EMBL" id="OV696695">
    <property type="protein sequence ID" value="CAH1238938.1"/>
    <property type="molecule type" value="Genomic_DNA"/>
</dbReference>
<evidence type="ECO:0000256" key="4">
    <source>
        <dbReference type="ARBA" id="ARBA00022827"/>
    </source>
</evidence>
<feature type="transmembrane region" description="Helical" evidence="7">
    <location>
        <begin position="15"/>
        <end position="34"/>
    </location>
</feature>
<proteinExistence type="inferred from homology"/>
<dbReference type="Gene3D" id="3.50.50.60">
    <property type="entry name" value="FAD/NAD(P)-binding domain"/>
    <property type="match status" value="2"/>
</dbReference>
<dbReference type="PANTHER" id="PTHR46091">
    <property type="entry name" value="BLR7054 PROTEIN"/>
    <property type="match status" value="1"/>
</dbReference>
<accession>A0A8J9YNM0</accession>